<evidence type="ECO:0000313" key="4">
    <source>
        <dbReference type="EMBL" id="PHQ53227.1"/>
    </source>
</evidence>
<dbReference type="SUPFAM" id="SSF53474">
    <property type="entry name" value="alpha/beta-Hydrolases"/>
    <property type="match status" value="1"/>
</dbReference>
<dbReference type="InterPro" id="IPR029058">
    <property type="entry name" value="AB_hydrolase_fold"/>
</dbReference>
<dbReference type="Proteomes" id="UP000222531">
    <property type="component" value="Unassembled WGS sequence"/>
</dbReference>
<comment type="caution">
    <text evidence="4">The sequence shown here is derived from an EMBL/GenBank/DDBJ whole genome shotgun (WGS) entry which is preliminary data.</text>
</comment>
<sequence>MPSPAEENGLWIRRFTPSPDPRARLVCLPHAGGAASYFFHMSEHLAPSVEVLSVQYPGRQDRHAERCIEDVRELAERVCHALACWGDLPLLLFGQDMGALVGFEVARLLEEKQGVPPLALFAAGCRAPAAGRDEHVHLLDDRGLVAEVQRVNGGDADAAPPPDERLLRRTLPSIRSDYKAFETYRPLPGARVTCPVIALVGDRDPKVSASEANAWRGHTCGAFELQVFPGGHFFLEEHQPQVVNLISDLFLSI</sequence>
<dbReference type="Pfam" id="PF00975">
    <property type="entry name" value="Thioesterase"/>
    <property type="match status" value="1"/>
</dbReference>
<dbReference type="PANTHER" id="PTHR11487:SF0">
    <property type="entry name" value="S-ACYL FATTY ACID SYNTHASE THIOESTERASE, MEDIUM CHAIN"/>
    <property type="match status" value="1"/>
</dbReference>
<dbReference type="EMBL" id="NHZO01000037">
    <property type="protein sequence ID" value="PHQ53227.1"/>
    <property type="molecule type" value="Genomic_DNA"/>
</dbReference>
<dbReference type="InterPro" id="IPR001031">
    <property type="entry name" value="Thioesterase"/>
</dbReference>
<comment type="similarity">
    <text evidence="1">Belongs to the thioesterase family.</text>
</comment>
<name>A0A2G1XPQ4_STRCJ</name>
<evidence type="ECO:0000256" key="1">
    <source>
        <dbReference type="ARBA" id="ARBA00007169"/>
    </source>
</evidence>
<dbReference type="RefSeq" id="WP_099197629.1">
    <property type="nucleotide sequence ID" value="NZ_JBIRXA010000023.1"/>
</dbReference>
<dbReference type="InterPro" id="IPR012223">
    <property type="entry name" value="TEII"/>
</dbReference>
<accession>A0A2G1XPQ4</accession>
<evidence type="ECO:0000259" key="3">
    <source>
        <dbReference type="SMART" id="SM00824"/>
    </source>
</evidence>
<evidence type="ECO:0000313" key="5">
    <source>
        <dbReference type="Proteomes" id="UP000222531"/>
    </source>
</evidence>
<protein>
    <submittedName>
        <fullName evidence="4">Thioesterase</fullName>
    </submittedName>
</protein>
<dbReference type="AlphaFoldDB" id="A0A2G1XPQ4"/>
<evidence type="ECO:0000256" key="2">
    <source>
        <dbReference type="ARBA" id="ARBA00022801"/>
    </source>
</evidence>
<reference evidence="4 5" key="1">
    <citation type="journal article" date="2017" name="Biochemistry">
        <title>Identification of the Biosynthetic Pathway for the Antibiotic Bicyclomycin.</title>
        <authorList>
            <person name="Patteson J."/>
            <person name="Cai W."/>
            <person name="Johnson R.A."/>
            <person name="Santa Maria K."/>
            <person name="Li B."/>
        </authorList>
    </citation>
    <scope>NUCLEOTIDE SEQUENCE [LARGE SCALE GENOMIC DNA]</scope>
    <source>
        <strain evidence="4 5">ATCC 21532</strain>
    </source>
</reference>
<dbReference type="SMART" id="SM00824">
    <property type="entry name" value="PKS_TE"/>
    <property type="match status" value="1"/>
</dbReference>
<proteinExistence type="inferred from homology"/>
<gene>
    <name evidence="4" type="ORF">BLA24_02620</name>
</gene>
<dbReference type="InterPro" id="IPR020802">
    <property type="entry name" value="TesA-like"/>
</dbReference>
<dbReference type="OrthoDB" id="8480037at2"/>
<keyword evidence="2" id="KW-0378">Hydrolase</keyword>
<organism evidence="4 5">
    <name type="scientific">Streptomyces cinnamoneus</name>
    <name type="common">Streptoverticillium cinnamoneum</name>
    <dbReference type="NCBI Taxonomy" id="53446"/>
    <lineage>
        <taxon>Bacteria</taxon>
        <taxon>Bacillati</taxon>
        <taxon>Actinomycetota</taxon>
        <taxon>Actinomycetes</taxon>
        <taxon>Kitasatosporales</taxon>
        <taxon>Streptomycetaceae</taxon>
        <taxon>Streptomyces</taxon>
        <taxon>Streptomyces cinnamoneus group</taxon>
    </lineage>
</organism>
<dbReference type="GO" id="GO:0016787">
    <property type="term" value="F:hydrolase activity"/>
    <property type="evidence" value="ECO:0007669"/>
    <property type="project" value="UniProtKB-KW"/>
</dbReference>
<dbReference type="GO" id="GO:0008610">
    <property type="term" value="P:lipid biosynthetic process"/>
    <property type="evidence" value="ECO:0007669"/>
    <property type="project" value="TreeGrafter"/>
</dbReference>
<dbReference type="Gene3D" id="3.40.50.1820">
    <property type="entry name" value="alpha/beta hydrolase"/>
    <property type="match status" value="1"/>
</dbReference>
<feature type="domain" description="Thioesterase TesA-like" evidence="3">
    <location>
        <begin position="26"/>
        <end position="250"/>
    </location>
</feature>
<dbReference type="PANTHER" id="PTHR11487">
    <property type="entry name" value="THIOESTERASE"/>
    <property type="match status" value="1"/>
</dbReference>
<keyword evidence="5" id="KW-1185">Reference proteome</keyword>